<proteinExistence type="predicted"/>
<reference evidence="3" key="1">
    <citation type="submission" date="2014-11" db="EMBL/GenBank/DDBJ databases">
        <authorList>
            <person name="Amaro Gonzalez C."/>
        </authorList>
    </citation>
    <scope>NUCLEOTIDE SEQUENCE</scope>
</reference>
<feature type="chain" id="PRO_5002434272" description="Secreted protein" evidence="2">
    <location>
        <begin position="17"/>
        <end position="69"/>
    </location>
</feature>
<name>A0A0E9WEL9_ANGAN</name>
<evidence type="ECO:0000256" key="2">
    <source>
        <dbReference type="SAM" id="SignalP"/>
    </source>
</evidence>
<evidence type="ECO:0000313" key="3">
    <source>
        <dbReference type="EMBL" id="JAH88025.1"/>
    </source>
</evidence>
<accession>A0A0E9WEL9</accession>
<dbReference type="AlphaFoldDB" id="A0A0E9WEL9"/>
<reference evidence="3" key="2">
    <citation type="journal article" date="2015" name="Fish Shellfish Immunol.">
        <title>Early steps in the European eel (Anguilla anguilla)-Vibrio vulnificus interaction in the gills: Role of the RtxA13 toxin.</title>
        <authorList>
            <person name="Callol A."/>
            <person name="Pajuelo D."/>
            <person name="Ebbesson L."/>
            <person name="Teles M."/>
            <person name="MacKenzie S."/>
            <person name="Amaro C."/>
        </authorList>
    </citation>
    <scope>NUCLEOTIDE SEQUENCE</scope>
</reference>
<feature type="region of interest" description="Disordered" evidence="1">
    <location>
        <begin position="45"/>
        <end position="69"/>
    </location>
</feature>
<feature type="signal peptide" evidence="2">
    <location>
        <begin position="1"/>
        <end position="16"/>
    </location>
</feature>
<organism evidence="3">
    <name type="scientific">Anguilla anguilla</name>
    <name type="common">European freshwater eel</name>
    <name type="synonym">Muraena anguilla</name>
    <dbReference type="NCBI Taxonomy" id="7936"/>
    <lineage>
        <taxon>Eukaryota</taxon>
        <taxon>Metazoa</taxon>
        <taxon>Chordata</taxon>
        <taxon>Craniata</taxon>
        <taxon>Vertebrata</taxon>
        <taxon>Euteleostomi</taxon>
        <taxon>Actinopterygii</taxon>
        <taxon>Neopterygii</taxon>
        <taxon>Teleostei</taxon>
        <taxon>Anguilliformes</taxon>
        <taxon>Anguillidae</taxon>
        <taxon>Anguilla</taxon>
    </lineage>
</organism>
<dbReference type="EMBL" id="GBXM01020552">
    <property type="protein sequence ID" value="JAH88025.1"/>
    <property type="molecule type" value="Transcribed_RNA"/>
</dbReference>
<evidence type="ECO:0008006" key="4">
    <source>
        <dbReference type="Google" id="ProtNLM"/>
    </source>
</evidence>
<protein>
    <recommendedName>
        <fullName evidence="4">Secreted protein</fullName>
    </recommendedName>
</protein>
<keyword evidence="2" id="KW-0732">Signal</keyword>
<evidence type="ECO:0000256" key="1">
    <source>
        <dbReference type="SAM" id="MobiDB-lite"/>
    </source>
</evidence>
<sequence>MEFLSFKLFLFTLCFGEDDLRGCDSVLLGSISQNGLCLLHPALREKPSGGLRDEPPKRDVDHAWQRHDN</sequence>